<evidence type="ECO:0000313" key="2">
    <source>
        <dbReference type="Proteomes" id="UP000282985"/>
    </source>
</evidence>
<sequence length="71" mass="8296">MEKRFHLKLSRKEKIQLQLHKMMCSACANYEKESIIIEKGISKMGENPKNLEGLESLKKKITDKLDQNYAN</sequence>
<accession>A0A434AY85</accession>
<reference evidence="1 2" key="1">
    <citation type="submission" date="2018-11" db="EMBL/GenBank/DDBJ databases">
        <title>Parancylomarina longa gen. nov., sp. nov., isolated from sediments of southern Okinawa.</title>
        <authorList>
            <person name="Fu T."/>
        </authorList>
    </citation>
    <scope>NUCLEOTIDE SEQUENCE [LARGE SCALE GENOMIC DNA]</scope>
    <source>
        <strain evidence="1 2">T3-2 S1-C</strain>
    </source>
</reference>
<proteinExistence type="predicted"/>
<evidence type="ECO:0000313" key="1">
    <source>
        <dbReference type="EMBL" id="RUT79399.1"/>
    </source>
</evidence>
<comment type="caution">
    <text evidence="1">The sequence shown here is derived from an EMBL/GenBank/DDBJ whole genome shotgun (WGS) entry which is preliminary data.</text>
</comment>
<dbReference type="EMBL" id="RJJX01000003">
    <property type="protein sequence ID" value="RUT79399.1"/>
    <property type="molecule type" value="Genomic_DNA"/>
</dbReference>
<dbReference type="AlphaFoldDB" id="A0A434AY85"/>
<gene>
    <name evidence="1" type="ORF">DLK05_04050</name>
</gene>
<dbReference type="RefSeq" id="WP_127342692.1">
    <property type="nucleotide sequence ID" value="NZ_RJJX01000003.1"/>
</dbReference>
<organism evidence="1 2">
    <name type="scientific">Ancylomarina longa</name>
    <dbReference type="NCBI Taxonomy" id="2487017"/>
    <lineage>
        <taxon>Bacteria</taxon>
        <taxon>Pseudomonadati</taxon>
        <taxon>Bacteroidota</taxon>
        <taxon>Bacteroidia</taxon>
        <taxon>Marinilabiliales</taxon>
        <taxon>Marinifilaceae</taxon>
        <taxon>Ancylomarina</taxon>
    </lineage>
</organism>
<evidence type="ECO:0008006" key="3">
    <source>
        <dbReference type="Google" id="ProtNLM"/>
    </source>
</evidence>
<name>A0A434AY85_9BACT</name>
<dbReference type="Proteomes" id="UP000282985">
    <property type="component" value="Unassembled WGS sequence"/>
</dbReference>
<dbReference type="OrthoDB" id="886726at2"/>
<protein>
    <recommendedName>
        <fullName evidence="3">Zinc-finger domain-containing protein</fullName>
    </recommendedName>
</protein>
<keyword evidence="2" id="KW-1185">Reference proteome</keyword>